<sequence>MFKLEKCGLYNLNFWFNFTFLCFSFFGFSENEFQYKDFISKDNGIGCYRKIFRFYGFYFGKFSRKRKTII</sequence>
<accession>A0A2G5CIV2</accession>
<name>A0A2G5CIV2_AQUCA</name>
<dbReference type="EMBL" id="KZ305068">
    <property type="protein sequence ID" value="PIA31213.1"/>
    <property type="molecule type" value="Genomic_DNA"/>
</dbReference>
<proteinExistence type="predicted"/>
<organism evidence="2 3">
    <name type="scientific">Aquilegia coerulea</name>
    <name type="common">Rocky mountain columbine</name>
    <dbReference type="NCBI Taxonomy" id="218851"/>
    <lineage>
        <taxon>Eukaryota</taxon>
        <taxon>Viridiplantae</taxon>
        <taxon>Streptophyta</taxon>
        <taxon>Embryophyta</taxon>
        <taxon>Tracheophyta</taxon>
        <taxon>Spermatophyta</taxon>
        <taxon>Magnoliopsida</taxon>
        <taxon>Ranunculales</taxon>
        <taxon>Ranunculaceae</taxon>
        <taxon>Thalictroideae</taxon>
        <taxon>Aquilegia</taxon>
    </lineage>
</organism>
<reference evidence="2 3" key="1">
    <citation type="submission" date="2017-09" db="EMBL/GenBank/DDBJ databases">
        <title>WGS assembly of Aquilegia coerulea Goldsmith.</title>
        <authorList>
            <person name="Hodges S."/>
            <person name="Kramer E."/>
            <person name="Nordborg M."/>
            <person name="Tomkins J."/>
            <person name="Borevitz J."/>
            <person name="Derieg N."/>
            <person name="Yan J."/>
            <person name="Mihaltcheva S."/>
            <person name="Hayes R.D."/>
            <person name="Rokhsar D."/>
        </authorList>
    </citation>
    <scope>NUCLEOTIDE SEQUENCE [LARGE SCALE GENOMIC DNA]</scope>
    <source>
        <strain evidence="3">cv. Goldsmith</strain>
    </source>
</reference>
<keyword evidence="1" id="KW-1133">Transmembrane helix</keyword>
<keyword evidence="1" id="KW-0472">Membrane</keyword>
<evidence type="ECO:0000313" key="3">
    <source>
        <dbReference type="Proteomes" id="UP000230069"/>
    </source>
</evidence>
<evidence type="ECO:0000256" key="1">
    <source>
        <dbReference type="SAM" id="Phobius"/>
    </source>
</evidence>
<dbReference type="AlphaFoldDB" id="A0A2G5CIV2"/>
<evidence type="ECO:0000313" key="2">
    <source>
        <dbReference type="EMBL" id="PIA31213.1"/>
    </source>
</evidence>
<keyword evidence="3" id="KW-1185">Reference proteome</keyword>
<dbReference type="InParanoid" id="A0A2G5CIV2"/>
<protein>
    <submittedName>
        <fullName evidence="2">Uncharacterized protein</fullName>
    </submittedName>
</protein>
<gene>
    <name evidence="2" type="ORF">AQUCO_05100013v1</name>
</gene>
<dbReference type="Proteomes" id="UP000230069">
    <property type="component" value="Unassembled WGS sequence"/>
</dbReference>
<keyword evidence="1" id="KW-0812">Transmembrane</keyword>
<feature type="transmembrane region" description="Helical" evidence="1">
    <location>
        <begin position="12"/>
        <end position="29"/>
    </location>
</feature>